<evidence type="ECO:0000313" key="3">
    <source>
        <dbReference type="Proteomes" id="UP000235786"/>
    </source>
</evidence>
<reference evidence="2 3" key="1">
    <citation type="submission" date="2016-04" db="EMBL/GenBank/DDBJ databases">
        <title>A degradative enzymes factory behind the ericoid mycorrhizal symbiosis.</title>
        <authorList>
            <consortium name="DOE Joint Genome Institute"/>
            <person name="Martino E."/>
            <person name="Morin E."/>
            <person name="Grelet G."/>
            <person name="Kuo A."/>
            <person name="Kohler A."/>
            <person name="Daghino S."/>
            <person name="Barry K."/>
            <person name="Choi C."/>
            <person name="Cichocki N."/>
            <person name="Clum A."/>
            <person name="Copeland A."/>
            <person name="Hainaut M."/>
            <person name="Haridas S."/>
            <person name="Labutti K."/>
            <person name="Lindquist E."/>
            <person name="Lipzen A."/>
            <person name="Khouja H.-R."/>
            <person name="Murat C."/>
            <person name="Ohm R."/>
            <person name="Olson A."/>
            <person name="Spatafora J."/>
            <person name="Veneault-Fourrey C."/>
            <person name="Henrissat B."/>
            <person name="Grigoriev I."/>
            <person name="Martin F."/>
            <person name="Perotto S."/>
        </authorList>
    </citation>
    <scope>NUCLEOTIDE SEQUENCE [LARGE SCALE GENOMIC DNA]</scope>
    <source>
        <strain evidence="2 3">F</strain>
    </source>
</reference>
<evidence type="ECO:0000256" key="1">
    <source>
        <dbReference type="SAM" id="Coils"/>
    </source>
</evidence>
<name>A0A2J6R725_HYAVF</name>
<dbReference type="Proteomes" id="UP000235786">
    <property type="component" value="Unassembled WGS sequence"/>
</dbReference>
<accession>A0A2J6R725</accession>
<keyword evidence="3" id="KW-1185">Reference proteome</keyword>
<keyword evidence="1" id="KW-0175">Coiled coil</keyword>
<organism evidence="2 3">
    <name type="scientific">Hyaloscypha variabilis (strain UAMH 11265 / GT02V1 / F)</name>
    <name type="common">Meliniomyces variabilis</name>
    <dbReference type="NCBI Taxonomy" id="1149755"/>
    <lineage>
        <taxon>Eukaryota</taxon>
        <taxon>Fungi</taxon>
        <taxon>Dikarya</taxon>
        <taxon>Ascomycota</taxon>
        <taxon>Pezizomycotina</taxon>
        <taxon>Leotiomycetes</taxon>
        <taxon>Helotiales</taxon>
        <taxon>Hyaloscyphaceae</taxon>
        <taxon>Hyaloscypha</taxon>
        <taxon>Hyaloscypha variabilis</taxon>
    </lineage>
</organism>
<proteinExistence type="predicted"/>
<dbReference type="AlphaFoldDB" id="A0A2J6R725"/>
<protein>
    <submittedName>
        <fullName evidence="2">Uncharacterized protein</fullName>
    </submittedName>
</protein>
<sequence length="190" mass="21673">MSRSYSRTALKQRAAAEGITAKQFDEVYQVCHDTASFELWDSSEEAQDYMAELWTRSILFSNETAYKAFDPLMHDFTEVISKLEIAAKNLPVTDETITSLMSDKDLSEKAAAIARFALSLDSVPVENRSQCFQAELNNSCCPRRLGTANDVRTLEENEQLRERVQELESRLERQTNDFEALKCYLYGGDK</sequence>
<feature type="coiled-coil region" evidence="1">
    <location>
        <begin position="150"/>
        <end position="184"/>
    </location>
</feature>
<evidence type="ECO:0000313" key="2">
    <source>
        <dbReference type="EMBL" id="PMD34311.1"/>
    </source>
</evidence>
<gene>
    <name evidence="2" type="ORF">L207DRAFT_588911</name>
</gene>
<dbReference type="OrthoDB" id="10430168at2759"/>
<dbReference type="EMBL" id="KZ613954">
    <property type="protein sequence ID" value="PMD34311.1"/>
    <property type="molecule type" value="Genomic_DNA"/>
</dbReference>